<feature type="region of interest" description="Disordered" evidence="1">
    <location>
        <begin position="30"/>
        <end position="65"/>
    </location>
</feature>
<dbReference type="AlphaFoldDB" id="A0A931IG16"/>
<proteinExistence type="predicted"/>
<evidence type="ECO:0000313" key="2">
    <source>
        <dbReference type="EMBL" id="MBH0779387.1"/>
    </source>
</evidence>
<comment type="caution">
    <text evidence="2">The sequence shown here is derived from an EMBL/GenBank/DDBJ whole genome shotgun (WGS) entry which is preliminary data.</text>
</comment>
<protein>
    <submittedName>
        <fullName evidence="2">Uncharacterized protein</fullName>
    </submittedName>
</protein>
<dbReference type="RefSeq" id="WP_196151694.1">
    <property type="nucleotide sequence ID" value="NZ_JADMLG010000010.1"/>
</dbReference>
<gene>
    <name evidence="2" type="ORF">IT779_24270</name>
</gene>
<feature type="compositionally biased region" description="Low complexity" evidence="1">
    <location>
        <begin position="42"/>
        <end position="54"/>
    </location>
</feature>
<name>A0A931IG16_9NOCA</name>
<keyword evidence="3" id="KW-1185">Reference proteome</keyword>
<sequence>MRSVKRTPPDLRKLGRAAIAVALAEAAAEKTAELAENDVVATTPETAPDTSTTPYTDEQERADDD</sequence>
<dbReference type="EMBL" id="JADMLG010000010">
    <property type="protein sequence ID" value="MBH0779387.1"/>
    <property type="molecule type" value="Genomic_DNA"/>
</dbReference>
<organism evidence="2 3">
    <name type="scientific">Nocardia bovistercoris</name>
    <dbReference type="NCBI Taxonomy" id="2785916"/>
    <lineage>
        <taxon>Bacteria</taxon>
        <taxon>Bacillati</taxon>
        <taxon>Actinomycetota</taxon>
        <taxon>Actinomycetes</taxon>
        <taxon>Mycobacteriales</taxon>
        <taxon>Nocardiaceae</taxon>
        <taxon>Nocardia</taxon>
    </lineage>
</organism>
<reference evidence="2" key="1">
    <citation type="submission" date="2020-11" db="EMBL/GenBank/DDBJ databases">
        <title>Nocardia NEAU-351.nov., a novel actinomycete isolated from the cow dung.</title>
        <authorList>
            <person name="Zhang X."/>
        </authorList>
    </citation>
    <scope>NUCLEOTIDE SEQUENCE</scope>
    <source>
        <strain evidence="2">NEAU-351</strain>
    </source>
</reference>
<accession>A0A931IG16</accession>
<evidence type="ECO:0000313" key="3">
    <source>
        <dbReference type="Proteomes" id="UP000655751"/>
    </source>
</evidence>
<dbReference type="Proteomes" id="UP000655751">
    <property type="component" value="Unassembled WGS sequence"/>
</dbReference>
<evidence type="ECO:0000256" key="1">
    <source>
        <dbReference type="SAM" id="MobiDB-lite"/>
    </source>
</evidence>